<feature type="region of interest" description="Disordered" evidence="1">
    <location>
        <begin position="1483"/>
        <end position="1560"/>
    </location>
</feature>
<dbReference type="PANTHER" id="PTHR33053">
    <property type="entry name" value="PROTEIN, PUTATIVE-RELATED"/>
    <property type="match status" value="1"/>
</dbReference>
<gene>
    <name evidence="2" type="ORF">KUF71_016310</name>
</gene>
<feature type="region of interest" description="Disordered" evidence="1">
    <location>
        <begin position="970"/>
        <end position="1131"/>
    </location>
</feature>
<dbReference type="EMBL" id="JAHWGI010001304">
    <property type="protein sequence ID" value="KAK3928025.1"/>
    <property type="molecule type" value="Genomic_DNA"/>
</dbReference>
<feature type="compositionally biased region" description="Polar residues" evidence="1">
    <location>
        <begin position="1336"/>
        <end position="1361"/>
    </location>
</feature>
<keyword evidence="3" id="KW-1185">Reference proteome</keyword>
<feature type="compositionally biased region" description="Polar residues" evidence="1">
    <location>
        <begin position="35"/>
        <end position="49"/>
    </location>
</feature>
<proteinExistence type="predicted"/>
<feature type="compositionally biased region" description="Low complexity" evidence="1">
    <location>
        <begin position="1514"/>
        <end position="1523"/>
    </location>
</feature>
<dbReference type="Proteomes" id="UP001219518">
    <property type="component" value="Unassembled WGS sequence"/>
</dbReference>
<feature type="compositionally biased region" description="Low complexity" evidence="1">
    <location>
        <begin position="1082"/>
        <end position="1123"/>
    </location>
</feature>
<feature type="compositionally biased region" description="Low complexity" evidence="1">
    <location>
        <begin position="992"/>
        <end position="1072"/>
    </location>
</feature>
<evidence type="ECO:0000256" key="1">
    <source>
        <dbReference type="SAM" id="MobiDB-lite"/>
    </source>
</evidence>
<organism evidence="2 3">
    <name type="scientific">Frankliniella fusca</name>
    <dbReference type="NCBI Taxonomy" id="407009"/>
    <lineage>
        <taxon>Eukaryota</taxon>
        <taxon>Metazoa</taxon>
        <taxon>Ecdysozoa</taxon>
        <taxon>Arthropoda</taxon>
        <taxon>Hexapoda</taxon>
        <taxon>Insecta</taxon>
        <taxon>Pterygota</taxon>
        <taxon>Neoptera</taxon>
        <taxon>Paraneoptera</taxon>
        <taxon>Thysanoptera</taxon>
        <taxon>Terebrantia</taxon>
        <taxon>Thripoidea</taxon>
        <taxon>Thripidae</taxon>
        <taxon>Frankliniella</taxon>
    </lineage>
</organism>
<accession>A0AAE1LQJ7</accession>
<protein>
    <submittedName>
        <fullName evidence="2">CLAVATA3/ESR (CLE)-related protein 4A-1</fullName>
    </submittedName>
</protein>
<feature type="compositionally biased region" description="Basic and acidic residues" evidence="1">
    <location>
        <begin position="974"/>
        <end position="990"/>
    </location>
</feature>
<evidence type="ECO:0000313" key="2">
    <source>
        <dbReference type="EMBL" id="KAK3928025.1"/>
    </source>
</evidence>
<feature type="region of interest" description="Disordered" evidence="1">
    <location>
        <begin position="875"/>
        <end position="946"/>
    </location>
</feature>
<dbReference type="PANTHER" id="PTHR33053:SF24">
    <property type="entry name" value="TRANSPOSASE DOMAIN-CONTAINING PROTEIN"/>
    <property type="match status" value="1"/>
</dbReference>
<name>A0AAE1LQJ7_9NEOP</name>
<feature type="region of interest" description="Disordered" evidence="1">
    <location>
        <begin position="24"/>
        <end position="49"/>
    </location>
</feature>
<reference evidence="2" key="2">
    <citation type="journal article" date="2023" name="BMC Genomics">
        <title>Pest status, molecular evolution, and epigenetic factors derived from the genome assembly of Frankliniella fusca, a thysanopteran phytovirus vector.</title>
        <authorList>
            <person name="Catto M.A."/>
            <person name="Labadie P.E."/>
            <person name="Jacobson A.L."/>
            <person name="Kennedy G.G."/>
            <person name="Srinivasan R."/>
            <person name="Hunt B.G."/>
        </authorList>
    </citation>
    <scope>NUCLEOTIDE SEQUENCE</scope>
    <source>
        <strain evidence="2">PL_HMW_Pooled</strain>
    </source>
</reference>
<evidence type="ECO:0000313" key="3">
    <source>
        <dbReference type="Proteomes" id="UP001219518"/>
    </source>
</evidence>
<reference evidence="2" key="1">
    <citation type="submission" date="2021-07" db="EMBL/GenBank/DDBJ databases">
        <authorList>
            <person name="Catto M.A."/>
            <person name="Jacobson A."/>
            <person name="Kennedy G."/>
            <person name="Labadie P."/>
            <person name="Hunt B.G."/>
            <person name="Srinivasan R."/>
        </authorList>
    </citation>
    <scope>NUCLEOTIDE SEQUENCE</scope>
    <source>
        <strain evidence="2">PL_HMW_Pooled</strain>
        <tissue evidence="2">Head</tissue>
    </source>
</reference>
<feature type="compositionally biased region" description="Acidic residues" evidence="1">
    <location>
        <begin position="1540"/>
        <end position="1551"/>
    </location>
</feature>
<sequence length="1560" mass="174509">MSKKSLYIHASNIKKKIKRDVAKTLEDDAEEWAAPSNSNIDISQSTSSENQLSQSEIIADNFSCHDSGASDIEANKSVLGDLQEKKLEVVDSKAAALTTCEENTYIPDDNNERSDCVWNLSFLDESHALNDSLGDSSAAPTDLEGFDHIISLRFDCEICINCSCGICSVCVHIDGISCQHCDFCRSGNDSEEEIESDNSDSDNEIENFDVDPLDELSDLQKTNMKIRNDFTDIVLQQNASHALIKKMLIFFRSNNFGDFPKCPTTLLKTQIVTTVLSVPPGEYWHRGIESDLLSYAKTSGCDKIEVSFSVDGVPLAESSGSEFYPICCTFNDSVDVVLDGIYYGKGKPQSSDVYLKPFVDEMNTLVENGIDCEARHVCIEINLAICDAVAKAWLLNVKGHAGYYSCCKCTVEGTKFGGRMAFLQLDRPKRTDESFNLQLQEEHHHGPTILSTLKSFQPVSSVVLDYMHLVLLGTMRKIMFMFLAGPKSVRQSGSTIFKMSTILESLSMWVPSDFARKCRSMKYVKKFKATEWRLLLFYVGPVLFESTLPRHLYDHFLVLSTAMTILSSEEYMLHYLEYARDLLMYFTKTFIEVYGKQYCSHNIHNLIHLADDCQKHGPVDKFSAFKFENFYQKLKKMVRKGDKPLQQLCRRYEEQKLRKPLFKENLPLSGKYNFTGLHNNGPLPPWCENPQFSRMTACLGHKLNLSQANNCCRLIDGTVVVVENFCSLKGSKDKVVVGKKFLKLENLFSFPCDSSRFGIFHASSLSGLSTWPVRNIKSKCFRMPFKDGNYVLVDFPDGPQIVRGKWITKDLKYAAWPPQANKLSGLAYDKFIQTEMECEETWFIYPVNRIRAHSDDFSKVRLKLKLAEVCSDTDLNSGPEKVEGTGRNLRNRVRRSGNHDNSSDDETENLQQKCTEPVPMPPPVFTWGGYNKSGDKDTSTAKEVASSRNILKACYQKADNQKGNIMDIKSSTHANEKDVKTSMVVHEQKQGETPQPSTSSKSSSHQSTRSKSETPQPSSSSKSASPQSTRAKSETPQPSTSSKSSTSQASRSKGETPQPSTSSKSSTSQASRSKGETPQPSPSSKSSSSQSSRLKGESPQPSTSKSSTPQPSPTQSETTTKESVSSNNKASLKTAKEAAIAMGQKMSDDDFKGYVILNFTELRSQYKQIQTELSQLSQRQRQAPAGRLEPVPLNASFQQPEEEDILYGLPAADLESWQSFNEKLQKDKIFATAVVEKLKNIAEGQDDLGDYIRTILSRVMTNSLASEFSWSGRLNNKPFCSCFMVKVIKWMVKHHTKYPRSKDDIKNVVAAWLRLAPQRTGGKKFQKYKPKIVETTDGNDQNRTPKTPLSRKNQKVSALESSNDDIFNESTSDIVKVVGKDLNDSATNSTPLKGKDTTPLSLYMSPILSARGKWNVVESYDRERPFSQTSKKIVEPVKMHGSDLKQIVTSSILQPKKVTTLKGPEELLQFTQKNIIVEKEKGFMQHTDDSSSPVHLKKKRKTDQLDTSDEDSSSKISESSTDSLICTGEDKMDGSMSEIGSDEDERDEAEADPNANDCTF</sequence>
<feature type="region of interest" description="Disordered" evidence="1">
    <location>
        <begin position="1329"/>
        <end position="1361"/>
    </location>
</feature>
<comment type="caution">
    <text evidence="2">The sequence shown here is derived from an EMBL/GenBank/DDBJ whole genome shotgun (WGS) entry which is preliminary data.</text>
</comment>